<evidence type="ECO:0000313" key="2">
    <source>
        <dbReference type="EMBL" id="OAE26485.1"/>
    </source>
</evidence>
<reference evidence="2" key="1">
    <citation type="submission" date="2016-03" db="EMBL/GenBank/DDBJ databases">
        <title>Mechanisms controlling the formation of the plant cell surface in tip-growing cells are functionally conserved among land plants.</title>
        <authorList>
            <person name="Honkanen S."/>
            <person name="Jones V.A."/>
            <person name="Morieri G."/>
            <person name="Champion C."/>
            <person name="Hetherington A.J."/>
            <person name="Kelly S."/>
            <person name="Saint-Marcoux D."/>
            <person name="Proust H."/>
            <person name="Prescott H."/>
            <person name="Dolan L."/>
        </authorList>
    </citation>
    <scope>NUCLEOTIDE SEQUENCE [LARGE SCALE GENOMIC DNA]</scope>
    <source>
        <tissue evidence="2">Whole gametophyte</tissue>
    </source>
</reference>
<evidence type="ECO:0000313" key="3">
    <source>
        <dbReference type="Proteomes" id="UP000077202"/>
    </source>
</evidence>
<gene>
    <name evidence="2" type="ORF">AXG93_815s1480</name>
</gene>
<organism evidence="2 3">
    <name type="scientific">Marchantia polymorpha subsp. ruderalis</name>
    <dbReference type="NCBI Taxonomy" id="1480154"/>
    <lineage>
        <taxon>Eukaryota</taxon>
        <taxon>Viridiplantae</taxon>
        <taxon>Streptophyta</taxon>
        <taxon>Embryophyta</taxon>
        <taxon>Marchantiophyta</taxon>
        <taxon>Marchantiopsida</taxon>
        <taxon>Marchantiidae</taxon>
        <taxon>Marchantiales</taxon>
        <taxon>Marchantiaceae</taxon>
        <taxon>Marchantia</taxon>
    </lineage>
</organism>
<proteinExistence type="predicted"/>
<dbReference type="AlphaFoldDB" id="A0A176W1X0"/>
<comment type="caution">
    <text evidence="2">The sequence shown here is derived from an EMBL/GenBank/DDBJ whole genome shotgun (WGS) entry which is preliminary data.</text>
</comment>
<sequence>MSTNIDRAAYFKSAIYCRHVLCGGVYNTNIHHIDYFYHNSESERRDPARRQGGGDSHKCISALRWRFPPKTLNAIIALAHAYRKPPEESGGHYNISDIDTYSTPSTRPLRSPRILSPDSTREKSAGRIHERTTMARPSPSREGSSFAKQGDDYSEGESVEANVQKVQTSHELDLDATMEMLSQITIDISEEEAELARVEKEARTAVIYFIDRGLRESHVEEWVEKELMLNKKLKVTSVTYMGPKNYHIQFETQQDRDSSLSRHRITYQHQDFVIVKWTLDAEEHSYAPERFPVWVRFASLTFRTQSLHIHKIVDSMGPVLCRAKRMDNSSRPIVRACIEWKRGIPPPTTIRVNVGGDRTILPVDFTHFPNSCFRCRRLGHGAEFCHGDPLFVDNPSGAPIGKRLKKERLNRSEKARLKPKPDAKPLTLNATENPQAVPPNAASGLLVNALPTAIQGNLASREVLQQEVTRAQTSDSTMLETPAMQEPITTATPIPDLSSVRRNLQEEMLEERKKSVLETLRKEVETKTASIQSQKSCSNADEATTATSPAPIIKQLKSLSRMKRAAGAEFQAEGTSSKRKSNVDFPPEGNKGKLF</sequence>
<dbReference type="Proteomes" id="UP000077202">
    <property type="component" value="Unassembled WGS sequence"/>
</dbReference>
<feature type="compositionally biased region" description="Basic and acidic residues" evidence="1">
    <location>
        <begin position="411"/>
        <end position="423"/>
    </location>
</feature>
<feature type="compositionally biased region" description="Polar residues" evidence="1">
    <location>
        <begin position="97"/>
        <end position="108"/>
    </location>
</feature>
<feature type="region of interest" description="Disordered" evidence="1">
    <location>
        <begin position="85"/>
        <end position="160"/>
    </location>
</feature>
<accession>A0A176W1X0</accession>
<keyword evidence="3" id="KW-1185">Reference proteome</keyword>
<protein>
    <submittedName>
        <fullName evidence="2">Uncharacterized protein</fullName>
    </submittedName>
</protein>
<name>A0A176W1X0_MARPO</name>
<feature type="region of interest" description="Disordered" evidence="1">
    <location>
        <begin position="524"/>
        <end position="595"/>
    </location>
</feature>
<feature type="compositionally biased region" description="Basic and acidic residues" evidence="1">
    <location>
        <begin position="119"/>
        <end position="133"/>
    </location>
</feature>
<dbReference type="PANTHER" id="PTHR31286:SF104">
    <property type="entry name" value="PEROXIDASE"/>
    <property type="match status" value="1"/>
</dbReference>
<evidence type="ECO:0000256" key="1">
    <source>
        <dbReference type="SAM" id="MobiDB-lite"/>
    </source>
</evidence>
<dbReference type="EMBL" id="LVLJ01002167">
    <property type="protein sequence ID" value="OAE26485.1"/>
    <property type="molecule type" value="Genomic_DNA"/>
</dbReference>
<feature type="region of interest" description="Disordered" evidence="1">
    <location>
        <begin position="411"/>
        <end position="437"/>
    </location>
</feature>
<dbReference type="InterPro" id="IPR040256">
    <property type="entry name" value="At4g02000-like"/>
</dbReference>
<feature type="compositionally biased region" description="Polar residues" evidence="1">
    <location>
        <begin position="527"/>
        <end position="548"/>
    </location>
</feature>
<dbReference type="PANTHER" id="PTHR31286">
    <property type="entry name" value="GLYCINE-RICH CELL WALL STRUCTURAL PROTEIN 1.8-LIKE"/>
    <property type="match status" value="1"/>
</dbReference>